<reference evidence="1 2" key="1">
    <citation type="submission" date="2017-08" db="EMBL/GenBank/DDBJ databases">
        <authorList>
            <person name="de Groot N.N."/>
        </authorList>
    </citation>
    <scope>NUCLEOTIDE SEQUENCE [LARGE SCALE GENOMIC DNA]</scope>
    <source>
        <strain evidence="1 2">PfR 37</strain>
    </source>
</reference>
<evidence type="ECO:0000313" key="1">
    <source>
        <dbReference type="EMBL" id="PKH25647.1"/>
    </source>
</evidence>
<name>A0A2N1EDP3_PSEFL</name>
<dbReference type="AlphaFoldDB" id="A0A2N1EDP3"/>
<dbReference type="InterPro" id="IPR011335">
    <property type="entry name" value="Restrct_endonuc-II-like"/>
</dbReference>
<comment type="caution">
    <text evidence="1">The sequence shown here is derived from an EMBL/GenBank/DDBJ whole genome shotgun (WGS) entry which is preliminary data.</text>
</comment>
<dbReference type="InterPro" id="IPR011856">
    <property type="entry name" value="tRNA_endonuc-like_dom_sf"/>
</dbReference>
<protein>
    <submittedName>
        <fullName evidence="1">Transposase</fullName>
    </submittedName>
</protein>
<dbReference type="GO" id="GO:0003676">
    <property type="term" value="F:nucleic acid binding"/>
    <property type="evidence" value="ECO:0007669"/>
    <property type="project" value="InterPro"/>
</dbReference>
<accession>A0A2N1EDP3</accession>
<dbReference type="RefSeq" id="WP_101218795.1">
    <property type="nucleotide sequence ID" value="NZ_KZ477987.1"/>
</dbReference>
<organism evidence="1 2">
    <name type="scientific">Pseudomonas fluorescens</name>
    <dbReference type="NCBI Taxonomy" id="294"/>
    <lineage>
        <taxon>Bacteria</taxon>
        <taxon>Pseudomonadati</taxon>
        <taxon>Pseudomonadota</taxon>
        <taxon>Gammaproteobacteria</taxon>
        <taxon>Pseudomonadales</taxon>
        <taxon>Pseudomonadaceae</taxon>
        <taxon>Pseudomonas</taxon>
    </lineage>
</organism>
<dbReference type="Proteomes" id="UP000233564">
    <property type="component" value="Unassembled WGS sequence"/>
</dbReference>
<sequence>MISEKTLKRIRDRQGNFRWGDDYVPAICAVPGEAPKTSRICRLNSRKLGRTLHLLSIPERVFTQLALFNPAVFEIHEQKMLHPVPHVHPLHGHPFALGLSLSPLVGTLAAAKDIGMDHAKVVIETPCGERQWSAYPYLGDLLIYLREPGTAPYALNWNIKLSKFDFMEKRRSKVKSLEARREDRERAELRLRLEETYYASAGIRTVNLSLDDIDPIVVANLDQIFGLHDRPLSLDSQLLEDFSHQLQEDFNIGRPPALAAIAYSNKWGHRDQFIARIYQDIWNRALPVDLFQYIQIDQPLGQARCEVIDHYRDFFSEATK</sequence>
<dbReference type="SUPFAM" id="SSF52980">
    <property type="entry name" value="Restriction endonuclease-like"/>
    <property type="match status" value="1"/>
</dbReference>
<evidence type="ECO:0000313" key="2">
    <source>
        <dbReference type="Proteomes" id="UP000233564"/>
    </source>
</evidence>
<gene>
    <name evidence="1" type="ORF">CIB54_04520</name>
</gene>
<proteinExistence type="predicted"/>
<dbReference type="Gene3D" id="3.40.1350.10">
    <property type="match status" value="1"/>
</dbReference>
<dbReference type="EMBL" id="NVXX01000005">
    <property type="protein sequence ID" value="PKH25647.1"/>
    <property type="molecule type" value="Genomic_DNA"/>
</dbReference>